<name>A0AAD5PR29_9CRUS</name>
<keyword evidence="1" id="KW-0812">Transmembrane</keyword>
<evidence type="ECO:0000256" key="1">
    <source>
        <dbReference type="SAM" id="Phobius"/>
    </source>
</evidence>
<feature type="transmembrane region" description="Helical" evidence="1">
    <location>
        <begin position="36"/>
        <end position="55"/>
    </location>
</feature>
<accession>A0AAD5PR29</accession>
<evidence type="ECO:0000313" key="3">
    <source>
        <dbReference type="Proteomes" id="UP000820818"/>
    </source>
</evidence>
<keyword evidence="3" id="KW-1185">Reference proteome</keyword>
<dbReference type="EMBL" id="WJBH02000006">
    <property type="protein sequence ID" value="KAI9556711.1"/>
    <property type="molecule type" value="Genomic_DNA"/>
</dbReference>
<evidence type="ECO:0000313" key="2">
    <source>
        <dbReference type="EMBL" id="KAI9556711.1"/>
    </source>
</evidence>
<protein>
    <submittedName>
        <fullName evidence="2">Uncharacterized protein</fullName>
    </submittedName>
</protein>
<sequence length="81" mass="9488">MAMELTWRRTALTQPGIIRCNVSLTKSHPVKDNGPWSIVLPETLIVLIFTTFCYNKKRYIFYFSRTSEKDVKPGIHRDQND</sequence>
<organism evidence="2 3">
    <name type="scientific">Daphnia sinensis</name>
    <dbReference type="NCBI Taxonomy" id="1820382"/>
    <lineage>
        <taxon>Eukaryota</taxon>
        <taxon>Metazoa</taxon>
        <taxon>Ecdysozoa</taxon>
        <taxon>Arthropoda</taxon>
        <taxon>Crustacea</taxon>
        <taxon>Branchiopoda</taxon>
        <taxon>Diplostraca</taxon>
        <taxon>Cladocera</taxon>
        <taxon>Anomopoda</taxon>
        <taxon>Daphniidae</taxon>
        <taxon>Daphnia</taxon>
        <taxon>Daphnia similis group</taxon>
    </lineage>
</organism>
<keyword evidence="1" id="KW-1133">Transmembrane helix</keyword>
<dbReference type="Proteomes" id="UP000820818">
    <property type="component" value="Linkage Group LG6"/>
</dbReference>
<comment type="caution">
    <text evidence="2">The sequence shown here is derived from an EMBL/GenBank/DDBJ whole genome shotgun (WGS) entry which is preliminary data.</text>
</comment>
<dbReference type="AlphaFoldDB" id="A0AAD5PR29"/>
<proteinExistence type="predicted"/>
<reference evidence="2 3" key="1">
    <citation type="submission" date="2022-05" db="EMBL/GenBank/DDBJ databases">
        <title>A multi-omics perspective on studying reproductive biology in Daphnia sinensis.</title>
        <authorList>
            <person name="Jia J."/>
        </authorList>
    </citation>
    <scope>NUCLEOTIDE SEQUENCE [LARGE SCALE GENOMIC DNA]</scope>
    <source>
        <strain evidence="2 3">WSL</strain>
    </source>
</reference>
<keyword evidence="1" id="KW-0472">Membrane</keyword>
<gene>
    <name evidence="2" type="ORF">GHT06_016502</name>
</gene>